<organism evidence="2 3">
    <name type="scientific">Hydnomerulius pinastri MD-312</name>
    <dbReference type="NCBI Taxonomy" id="994086"/>
    <lineage>
        <taxon>Eukaryota</taxon>
        <taxon>Fungi</taxon>
        <taxon>Dikarya</taxon>
        <taxon>Basidiomycota</taxon>
        <taxon>Agaricomycotina</taxon>
        <taxon>Agaricomycetes</taxon>
        <taxon>Agaricomycetidae</taxon>
        <taxon>Boletales</taxon>
        <taxon>Boletales incertae sedis</taxon>
        <taxon>Leucogyrophana</taxon>
    </lineage>
</organism>
<feature type="compositionally biased region" description="Acidic residues" evidence="1">
    <location>
        <begin position="39"/>
        <end position="48"/>
    </location>
</feature>
<gene>
    <name evidence="2" type="ORF">HYDPIDRAFT_34972</name>
</gene>
<dbReference type="EMBL" id="KN840255">
    <property type="protein sequence ID" value="KIJ57578.1"/>
    <property type="molecule type" value="Genomic_DNA"/>
</dbReference>
<protein>
    <submittedName>
        <fullName evidence="2">Uncharacterized protein</fullName>
    </submittedName>
</protein>
<feature type="compositionally biased region" description="Basic and acidic residues" evidence="1">
    <location>
        <begin position="27"/>
        <end position="38"/>
    </location>
</feature>
<proteinExistence type="predicted"/>
<name>A0A0C2PR93_9AGAM</name>
<sequence length="201" mass="22197">MSVPVKPKTSRRGRAHAASRAAQSAEPGERDNSTVKEEQADESTDVLVDESHAAPMSPPCPEILCSDRRRLASAGPGGRAAARQATYFFKEQGRRHWDALKRKRRKMKPEAGPSSTPGLSKDPPIGRRELPDSLVSMYEVESWMVHEDCAKVVPEEWADEVEVGDVLPDDPFGGCAFYSASLNGVSPLQGFLRQDQLRRRL</sequence>
<feature type="region of interest" description="Disordered" evidence="1">
    <location>
        <begin position="1"/>
        <end position="62"/>
    </location>
</feature>
<dbReference type="HOGENOM" id="CLU_1360569_0_0_1"/>
<evidence type="ECO:0000256" key="1">
    <source>
        <dbReference type="SAM" id="MobiDB-lite"/>
    </source>
</evidence>
<accession>A0A0C2PR93</accession>
<evidence type="ECO:0000313" key="3">
    <source>
        <dbReference type="Proteomes" id="UP000053820"/>
    </source>
</evidence>
<reference evidence="2 3" key="1">
    <citation type="submission" date="2014-04" db="EMBL/GenBank/DDBJ databases">
        <title>Evolutionary Origins and Diversification of the Mycorrhizal Mutualists.</title>
        <authorList>
            <consortium name="DOE Joint Genome Institute"/>
            <consortium name="Mycorrhizal Genomics Consortium"/>
            <person name="Kohler A."/>
            <person name="Kuo A."/>
            <person name="Nagy L.G."/>
            <person name="Floudas D."/>
            <person name="Copeland A."/>
            <person name="Barry K.W."/>
            <person name="Cichocki N."/>
            <person name="Veneault-Fourrey C."/>
            <person name="LaButti K."/>
            <person name="Lindquist E.A."/>
            <person name="Lipzen A."/>
            <person name="Lundell T."/>
            <person name="Morin E."/>
            <person name="Murat C."/>
            <person name="Riley R."/>
            <person name="Ohm R."/>
            <person name="Sun H."/>
            <person name="Tunlid A."/>
            <person name="Henrissat B."/>
            <person name="Grigoriev I.V."/>
            <person name="Hibbett D.S."/>
            <person name="Martin F."/>
        </authorList>
    </citation>
    <scope>NUCLEOTIDE SEQUENCE [LARGE SCALE GENOMIC DNA]</scope>
    <source>
        <strain evidence="2 3">MD-312</strain>
    </source>
</reference>
<dbReference type="Proteomes" id="UP000053820">
    <property type="component" value="Unassembled WGS sequence"/>
</dbReference>
<dbReference type="AlphaFoldDB" id="A0A0C2PR93"/>
<evidence type="ECO:0000313" key="2">
    <source>
        <dbReference type="EMBL" id="KIJ57578.1"/>
    </source>
</evidence>
<feature type="compositionally biased region" description="Basic residues" evidence="1">
    <location>
        <begin position="8"/>
        <end position="17"/>
    </location>
</feature>
<keyword evidence="3" id="KW-1185">Reference proteome</keyword>
<feature type="region of interest" description="Disordered" evidence="1">
    <location>
        <begin position="100"/>
        <end position="130"/>
    </location>
</feature>